<dbReference type="OrthoDB" id="4331847at2"/>
<evidence type="ECO:0000313" key="4">
    <source>
        <dbReference type="Proteomes" id="UP000250434"/>
    </source>
</evidence>
<feature type="compositionally biased region" description="Polar residues" evidence="1">
    <location>
        <begin position="188"/>
        <end position="198"/>
    </location>
</feature>
<gene>
    <name evidence="3" type="ORF">A4R43_31385</name>
</gene>
<reference evidence="3 4" key="1">
    <citation type="submission" date="2016-04" db="EMBL/GenBank/DDBJ databases">
        <title>Complete genome sequence and analysis of deep-sea sediment isolate, Amycolatopsis sp. WP1.</title>
        <authorList>
            <person name="Wang H."/>
            <person name="Chen S."/>
            <person name="Wu Q."/>
        </authorList>
    </citation>
    <scope>NUCLEOTIDE SEQUENCE [LARGE SCALE GENOMIC DNA]</scope>
    <source>
        <strain evidence="3 4">WP1</strain>
    </source>
</reference>
<evidence type="ECO:0000256" key="1">
    <source>
        <dbReference type="SAM" id="MobiDB-lite"/>
    </source>
</evidence>
<keyword evidence="4" id="KW-1185">Reference proteome</keyword>
<dbReference type="EMBL" id="CP015163">
    <property type="protein sequence ID" value="AXB46407.1"/>
    <property type="molecule type" value="Genomic_DNA"/>
</dbReference>
<feature type="signal peptide" evidence="2">
    <location>
        <begin position="1"/>
        <end position="23"/>
    </location>
</feature>
<evidence type="ECO:0008006" key="5">
    <source>
        <dbReference type="Google" id="ProtNLM"/>
    </source>
</evidence>
<keyword evidence="2" id="KW-0732">Signal</keyword>
<protein>
    <recommendedName>
        <fullName evidence="5">Adhesin domain-containing protein</fullName>
    </recommendedName>
</protein>
<dbReference type="KEGG" id="aab:A4R43_31385"/>
<feature type="chain" id="PRO_5039420664" description="Adhesin domain-containing protein" evidence="2">
    <location>
        <begin position="24"/>
        <end position="220"/>
    </location>
</feature>
<evidence type="ECO:0000313" key="3">
    <source>
        <dbReference type="EMBL" id="AXB46407.1"/>
    </source>
</evidence>
<accession>A0A344LED3</accession>
<dbReference type="RefSeq" id="WP_113695459.1">
    <property type="nucleotide sequence ID" value="NZ_CP015163.1"/>
</dbReference>
<sequence>MRKTGWVLTGVAASALVLSGCDALTPQESFSDGTPVPEQISKVRFDVPAGEVKIRVEPGAPVSLRRDVHYRGTRPGHSHRVEGDTLVLDRCGDECSVNYDVVIPAALPVTGKAAAGNVTVTGAGATDVEASAGNVVLQQLAGAAKVHASAGNVEVGLVTPADTTVKASAGKVTVTVPQGTYRVRTDANAGNSNVSVPNTPGAPHAVEVDASAGDVTVRTA</sequence>
<proteinExistence type="predicted"/>
<evidence type="ECO:0000256" key="2">
    <source>
        <dbReference type="SAM" id="SignalP"/>
    </source>
</evidence>
<dbReference type="AlphaFoldDB" id="A0A344LED3"/>
<dbReference type="Proteomes" id="UP000250434">
    <property type="component" value="Chromosome"/>
</dbReference>
<name>A0A344LED3_9PSEU</name>
<dbReference type="PROSITE" id="PS51257">
    <property type="entry name" value="PROKAR_LIPOPROTEIN"/>
    <property type="match status" value="1"/>
</dbReference>
<feature type="region of interest" description="Disordered" evidence="1">
    <location>
        <begin position="186"/>
        <end position="206"/>
    </location>
</feature>
<organism evidence="3 4">
    <name type="scientific">Amycolatopsis albispora</name>
    <dbReference type="NCBI Taxonomy" id="1804986"/>
    <lineage>
        <taxon>Bacteria</taxon>
        <taxon>Bacillati</taxon>
        <taxon>Actinomycetota</taxon>
        <taxon>Actinomycetes</taxon>
        <taxon>Pseudonocardiales</taxon>
        <taxon>Pseudonocardiaceae</taxon>
        <taxon>Amycolatopsis</taxon>
    </lineage>
</organism>